<gene>
    <name evidence="2" type="ORF">MAE02_36880</name>
</gene>
<reference evidence="2 3" key="1">
    <citation type="submission" date="2019-07" db="EMBL/GenBank/DDBJ databases">
        <title>Whole genome shotgun sequence of Microvirga aerophila NBRC 106136.</title>
        <authorList>
            <person name="Hosoyama A."/>
            <person name="Uohara A."/>
            <person name="Ohji S."/>
            <person name="Ichikawa N."/>
        </authorList>
    </citation>
    <scope>NUCLEOTIDE SEQUENCE [LARGE SCALE GENOMIC DNA]</scope>
    <source>
        <strain evidence="2 3">NBRC 106136</strain>
    </source>
</reference>
<evidence type="ECO:0000313" key="2">
    <source>
        <dbReference type="EMBL" id="GEO15992.1"/>
    </source>
</evidence>
<name>A0A512BVL0_9HYPH</name>
<proteinExistence type="predicted"/>
<feature type="region of interest" description="Disordered" evidence="1">
    <location>
        <begin position="1"/>
        <end position="46"/>
    </location>
</feature>
<dbReference type="Proteomes" id="UP000321085">
    <property type="component" value="Unassembled WGS sequence"/>
</dbReference>
<evidence type="ECO:0008006" key="4">
    <source>
        <dbReference type="Google" id="ProtNLM"/>
    </source>
</evidence>
<comment type="caution">
    <text evidence="2">The sequence shown here is derived from an EMBL/GenBank/DDBJ whole genome shotgun (WGS) entry which is preliminary data.</text>
</comment>
<sequence length="491" mass="55443">MDGISHSTNQHLSPTYSWPTHPRLPVDTFDPTTASDEGPSDRPLYASLDAKPITDEARALVIGIRKGVEFHEAKTGSRKNRRCGHKLQGFDFALGAFLADLMRAPNHEAAAGWVFRSMKAETFTDGPVSHRTFVRIVNALSEVGLVTKTPGYQRWARLSAQEADNTHLVIEAKAACFRASRRLFEAAKAKGITPENFHLHFMQSLPKQPIVLKSASRQERGNKIVGKSMRVMRTPEVERLKADVKRLNTFLDGFNLDGGTHRGYRRTFNLGDHPDFKWNKGGRLYSQGEDSYQRLKKNRRLLMTIDSDAVVELDITASFLTIIHGLLQQPFDASTGDPYLVDDLRLLDLNNGEDLRRWVVKSWVVATLGHDKHHVRWPREVIAGFIERSNHVLSKVYPITTVREAMERKHPILKAWGNLNLSWADLMFVESQAMIDTMMELMDQHQAPSYSVHDSLIVRQRDLEIAEACLTRNYEAACGIKPALKISSSDG</sequence>
<keyword evidence="3" id="KW-1185">Reference proteome</keyword>
<dbReference type="AlphaFoldDB" id="A0A512BVL0"/>
<organism evidence="2 3">
    <name type="scientific">Microvirga aerophila</name>
    <dbReference type="NCBI Taxonomy" id="670291"/>
    <lineage>
        <taxon>Bacteria</taxon>
        <taxon>Pseudomonadati</taxon>
        <taxon>Pseudomonadota</taxon>
        <taxon>Alphaproteobacteria</taxon>
        <taxon>Hyphomicrobiales</taxon>
        <taxon>Methylobacteriaceae</taxon>
        <taxon>Microvirga</taxon>
    </lineage>
</organism>
<dbReference type="EMBL" id="BJYU01000052">
    <property type="protein sequence ID" value="GEO15992.1"/>
    <property type="molecule type" value="Genomic_DNA"/>
</dbReference>
<feature type="compositionally biased region" description="Polar residues" evidence="1">
    <location>
        <begin position="1"/>
        <end position="18"/>
    </location>
</feature>
<dbReference type="OrthoDB" id="7059994at2"/>
<evidence type="ECO:0000256" key="1">
    <source>
        <dbReference type="SAM" id="MobiDB-lite"/>
    </source>
</evidence>
<dbReference type="RefSeq" id="WP_114188143.1">
    <property type="nucleotide sequence ID" value="NZ_BJYU01000052.1"/>
</dbReference>
<protein>
    <recommendedName>
        <fullName evidence="4">DNA-directed RNA polymerase</fullName>
    </recommendedName>
</protein>
<accession>A0A512BVL0</accession>
<evidence type="ECO:0000313" key="3">
    <source>
        <dbReference type="Proteomes" id="UP000321085"/>
    </source>
</evidence>